<evidence type="ECO:0000313" key="4">
    <source>
        <dbReference type="Proteomes" id="UP000298468"/>
    </source>
</evidence>
<feature type="domain" description="Methylated-DNA-[protein]-cysteine S-methyltransferase DNA binding" evidence="2">
    <location>
        <begin position="6"/>
        <end position="62"/>
    </location>
</feature>
<dbReference type="PANTHER" id="PTHR42942:SF1">
    <property type="entry name" value="ALKYLTRANSFERASE-LIKE PROTEIN 1"/>
    <property type="match status" value="1"/>
</dbReference>
<comment type="caution">
    <text evidence="3">The sequence shown here is derived from an EMBL/GenBank/DDBJ whole genome shotgun (WGS) entry which is preliminary data.</text>
</comment>
<protein>
    <submittedName>
        <fullName evidence="3">DNA-binding protein</fullName>
    </submittedName>
</protein>
<dbReference type="GO" id="GO:0006281">
    <property type="term" value="P:DNA repair"/>
    <property type="evidence" value="ECO:0007669"/>
    <property type="project" value="InterPro"/>
</dbReference>
<keyword evidence="4" id="KW-1185">Reference proteome</keyword>
<dbReference type="SUPFAM" id="SSF46767">
    <property type="entry name" value="Methylated DNA-protein cysteine methyltransferase, C-terminal domain"/>
    <property type="match status" value="1"/>
</dbReference>
<keyword evidence="1" id="KW-0227">DNA damage</keyword>
<dbReference type="InterPro" id="IPR052520">
    <property type="entry name" value="ATL_DNA_repair"/>
</dbReference>
<gene>
    <name evidence="3" type="ORF">E3T61_00315</name>
</gene>
<reference evidence="3 4" key="1">
    <citation type="submission" date="2019-03" db="EMBL/GenBank/DDBJ databases">
        <title>Genomics of glacier-inhabiting Cryobacterium strains.</title>
        <authorList>
            <person name="Liu Q."/>
            <person name="Xin Y.-H."/>
        </authorList>
    </citation>
    <scope>NUCLEOTIDE SEQUENCE [LARGE SCALE GENOMIC DNA]</scope>
    <source>
        <strain evidence="3 4">Sr59</strain>
    </source>
</reference>
<name>A0A4R9C1P6_9MICO</name>
<dbReference type="InterPro" id="IPR036217">
    <property type="entry name" value="MethylDNA_cys_MeTrfase_DNAb"/>
</dbReference>
<dbReference type="OrthoDB" id="9132167at2"/>
<dbReference type="PANTHER" id="PTHR42942">
    <property type="entry name" value="6-O-METHYLGUANINE DNA METHYLTRANSFERASE"/>
    <property type="match status" value="1"/>
</dbReference>
<accession>A0A4R9C1P6</accession>
<sequence length="104" mass="11222">MSPESPFVAAVLDIVDAIPPGRVMTYGDVAATLGSRAARVVGQTMAQFGADAPWWRVIRAGGLPPIGHETRALAHYRAEKTPLLLGADPETGYRVDLSRARWRP</sequence>
<dbReference type="Gene3D" id="1.10.10.10">
    <property type="entry name" value="Winged helix-like DNA-binding domain superfamily/Winged helix DNA-binding domain"/>
    <property type="match status" value="1"/>
</dbReference>
<dbReference type="GO" id="GO:0003677">
    <property type="term" value="F:DNA binding"/>
    <property type="evidence" value="ECO:0007669"/>
    <property type="project" value="UniProtKB-KW"/>
</dbReference>
<keyword evidence="3" id="KW-0238">DNA-binding</keyword>
<evidence type="ECO:0000313" key="3">
    <source>
        <dbReference type="EMBL" id="TFD95289.1"/>
    </source>
</evidence>
<dbReference type="InterPro" id="IPR036388">
    <property type="entry name" value="WH-like_DNA-bd_sf"/>
</dbReference>
<dbReference type="Proteomes" id="UP000298468">
    <property type="component" value="Unassembled WGS sequence"/>
</dbReference>
<evidence type="ECO:0000259" key="2">
    <source>
        <dbReference type="Pfam" id="PF01035"/>
    </source>
</evidence>
<dbReference type="Pfam" id="PF01035">
    <property type="entry name" value="DNA_binding_1"/>
    <property type="match status" value="1"/>
</dbReference>
<dbReference type="GO" id="GO:0003824">
    <property type="term" value="F:catalytic activity"/>
    <property type="evidence" value="ECO:0007669"/>
    <property type="project" value="InterPro"/>
</dbReference>
<dbReference type="CDD" id="cd06445">
    <property type="entry name" value="ATase"/>
    <property type="match status" value="1"/>
</dbReference>
<dbReference type="InterPro" id="IPR014048">
    <property type="entry name" value="MethylDNA_cys_MeTrfase_DNA-bd"/>
</dbReference>
<organism evidence="3 4">
    <name type="scientific">Cryobacterium lactosi</name>
    <dbReference type="NCBI Taxonomy" id="1259202"/>
    <lineage>
        <taxon>Bacteria</taxon>
        <taxon>Bacillati</taxon>
        <taxon>Actinomycetota</taxon>
        <taxon>Actinomycetes</taxon>
        <taxon>Micrococcales</taxon>
        <taxon>Microbacteriaceae</taxon>
        <taxon>Cryobacterium</taxon>
    </lineage>
</organism>
<proteinExistence type="predicted"/>
<dbReference type="EMBL" id="SOHM01000002">
    <property type="protein sequence ID" value="TFD95289.1"/>
    <property type="molecule type" value="Genomic_DNA"/>
</dbReference>
<dbReference type="AlphaFoldDB" id="A0A4R9C1P6"/>
<evidence type="ECO:0000256" key="1">
    <source>
        <dbReference type="ARBA" id="ARBA00022763"/>
    </source>
</evidence>